<gene>
    <name evidence="1" type="ORF">CLV49_0771</name>
    <name evidence="2" type="ORF">ELQ93_16740</name>
</gene>
<evidence type="ECO:0000313" key="4">
    <source>
        <dbReference type="Proteomes" id="UP000268291"/>
    </source>
</evidence>
<organism evidence="1 3">
    <name type="scientific">Labedella gwakjiensis</name>
    <dbReference type="NCBI Taxonomy" id="390269"/>
    <lineage>
        <taxon>Bacteria</taxon>
        <taxon>Bacillati</taxon>
        <taxon>Actinomycetota</taxon>
        <taxon>Actinomycetes</taxon>
        <taxon>Micrococcales</taxon>
        <taxon>Microbacteriaceae</taxon>
        <taxon>Labedella</taxon>
    </lineage>
</organism>
<dbReference type="Proteomes" id="UP000268291">
    <property type="component" value="Unassembled WGS sequence"/>
</dbReference>
<reference evidence="2 4" key="2">
    <citation type="submission" date="2018-12" db="EMBL/GenBank/DDBJ databases">
        <authorList>
            <person name="hu s."/>
            <person name="Xu Y."/>
            <person name="Xu B."/>
            <person name="Li F."/>
        </authorList>
    </citation>
    <scope>NUCLEOTIDE SEQUENCE [LARGE SCALE GENOMIC DNA]</scope>
    <source>
        <strain evidence="2 4">KSW2-17</strain>
    </source>
</reference>
<reference evidence="1 3" key="1">
    <citation type="submission" date="2018-03" db="EMBL/GenBank/DDBJ databases">
        <title>Genomic Encyclopedia of Archaeal and Bacterial Type Strains, Phase II (KMG-II): from individual species to whole genera.</title>
        <authorList>
            <person name="Goeker M."/>
        </authorList>
    </citation>
    <scope>NUCLEOTIDE SEQUENCE [LARGE SCALE GENOMIC DNA]</scope>
    <source>
        <strain evidence="1 3">DSM 21548</strain>
    </source>
</reference>
<proteinExistence type="predicted"/>
<dbReference type="EMBL" id="RZGY01000004">
    <property type="protein sequence ID" value="RUQ81937.1"/>
    <property type="molecule type" value="Genomic_DNA"/>
</dbReference>
<accession>A0A2P8GT82</accession>
<comment type="caution">
    <text evidence="1">The sequence shown here is derived from an EMBL/GenBank/DDBJ whole genome shotgun (WGS) entry which is preliminary data.</text>
</comment>
<dbReference type="RefSeq" id="WP_106562344.1">
    <property type="nucleotide sequence ID" value="NZ_PYAU01000001.1"/>
</dbReference>
<sequence>MPDLDEFVVPARRTLGPIKEARASMAAGERWRATIASARYGVYTITGRVRSVGADLHLGGFNLGSPTSAPSDLHGLTRIDEQDDAATVDAATTDAPSATHGDIVRIHLAYNPEDAITVAGLALERSGYGHLIVGGWRVAHPAVRAVSVLARAGEHGLSVPAPLPALKTE</sequence>
<dbReference type="AlphaFoldDB" id="A0A2P8GT82"/>
<evidence type="ECO:0000313" key="1">
    <source>
        <dbReference type="EMBL" id="PSL37164.1"/>
    </source>
</evidence>
<evidence type="ECO:0000313" key="3">
    <source>
        <dbReference type="Proteomes" id="UP000241203"/>
    </source>
</evidence>
<protein>
    <submittedName>
        <fullName evidence="1">Uncharacterized protein</fullName>
    </submittedName>
</protein>
<dbReference type="EMBL" id="PYAU01000001">
    <property type="protein sequence ID" value="PSL37164.1"/>
    <property type="molecule type" value="Genomic_DNA"/>
</dbReference>
<dbReference type="OrthoDB" id="5126355at2"/>
<evidence type="ECO:0000313" key="2">
    <source>
        <dbReference type="EMBL" id="RUQ81937.1"/>
    </source>
</evidence>
<name>A0A2P8GT82_9MICO</name>
<dbReference type="Proteomes" id="UP000241203">
    <property type="component" value="Unassembled WGS sequence"/>
</dbReference>
<keyword evidence="4" id="KW-1185">Reference proteome</keyword>